<evidence type="ECO:0000313" key="1">
    <source>
        <dbReference type="EMBL" id="XDP98672.1"/>
    </source>
</evidence>
<dbReference type="EMBL" id="CP163430">
    <property type="protein sequence ID" value="XDP98672.1"/>
    <property type="molecule type" value="Genomic_DNA"/>
</dbReference>
<reference evidence="1" key="1">
    <citation type="submission" date="2024-07" db="EMBL/GenBank/DDBJ databases">
        <authorList>
            <person name="Yu S.T."/>
        </authorList>
    </citation>
    <scope>NUCLEOTIDE SEQUENCE</scope>
    <source>
        <strain evidence="1">R02</strain>
        <plasmid evidence="1">unnamed1</plasmid>
    </source>
</reference>
<protein>
    <submittedName>
        <fullName evidence="1">Uncharacterized protein</fullName>
    </submittedName>
</protein>
<proteinExistence type="predicted"/>
<dbReference type="RefSeq" id="WP_369162367.1">
    <property type="nucleotide sequence ID" value="NZ_CP163430.1"/>
</dbReference>
<organism evidence="1">
    <name type="scientific">Streptomyces sp. R02</name>
    <dbReference type="NCBI Taxonomy" id="3238623"/>
    <lineage>
        <taxon>Bacteria</taxon>
        <taxon>Bacillati</taxon>
        <taxon>Actinomycetota</taxon>
        <taxon>Actinomycetes</taxon>
        <taxon>Kitasatosporales</taxon>
        <taxon>Streptomycetaceae</taxon>
        <taxon>Streptomyces</taxon>
    </lineage>
</organism>
<geneLocation type="plasmid" evidence="1">
    <name>unnamed1</name>
</geneLocation>
<accession>A0AB39M164</accession>
<keyword evidence="1" id="KW-0614">Plasmid</keyword>
<sequence length="401" mass="44148">MQGSISVSTYQSSIATFTRTLEPSLLAALRIDESVVLVVETLVSLCSALTNSADRRPWHERIEDCFANINDEDLQKILIAFTEEFQGDKPKNWIENFKNENYKSFVERLLGSARYRLLVNAVKEDCAVIALAFRRGIRAFMPFAVAWSDALSLMSKEQLKAANRADVLAINAVEMVISIDDFLGEKVFSSLPMEVTAATSRDLAVWAPDGPDNLVPQFRALVTEASAKRVERANSPLVRKIRGARDALRYSEDGVSQAANSLIELLDRIMREAFPPTEVLLWVDKNLPGEPGLTHLKDGHRAPTKRAEALCFVYGGGPVMLGEPNTLDSGEGPSLLHDIVALVLVSARNKLQRLKHADSGTQEEREQLMMVLSALEGALMLGLTFGHLSAEYSTPPELPAA</sequence>
<gene>
    <name evidence="1" type="ORF">AB5J57_34860</name>
</gene>
<dbReference type="AlphaFoldDB" id="A0AB39M164"/>
<name>A0AB39M164_9ACTN</name>